<protein>
    <submittedName>
        <fullName evidence="7">3-phosphoglycerate dehydrogenase</fullName>
    </submittedName>
</protein>
<keyword evidence="3" id="KW-0520">NAD</keyword>
<dbReference type="GO" id="GO:0051287">
    <property type="term" value="F:NAD binding"/>
    <property type="evidence" value="ECO:0007669"/>
    <property type="project" value="InterPro"/>
</dbReference>
<dbReference type="STRING" id="463014.BAU07_10595"/>
<dbReference type="RefSeq" id="WP_066657143.1">
    <property type="nucleotide sequence ID" value="NZ_CBCSCL010000039.1"/>
</dbReference>
<dbReference type="Pfam" id="PF02826">
    <property type="entry name" value="2-Hacid_dh_C"/>
    <property type="match status" value="1"/>
</dbReference>
<dbReference type="PANTHER" id="PTHR42789">
    <property type="entry name" value="D-ISOMER SPECIFIC 2-HYDROXYACID DEHYDROGENASE FAMILY PROTEIN (AFU_ORTHOLOGUE AFUA_6G10090)"/>
    <property type="match status" value="1"/>
</dbReference>
<dbReference type="InterPro" id="IPR036291">
    <property type="entry name" value="NAD(P)-bd_dom_sf"/>
</dbReference>
<dbReference type="KEGG" id="bfz:BAU07_10595"/>
<evidence type="ECO:0000256" key="3">
    <source>
        <dbReference type="ARBA" id="ARBA00023027"/>
    </source>
</evidence>
<dbReference type="Pfam" id="PF00389">
    <property type="entry name" value="2-Hacid_dh"/>
    <property type="match status" value="1"/>
</dbReference>
<dbReference type="Gene3D" id="3.40.50.720">
    <property type="entry name" value="NAD(P)-binding Rossmann-like Domain"/>
    <property type="match status" value="2"/>
</dbReference>
<dbReference type="EMBL" id="CP016172">
    <property type="protein sequence ID" value="ANN77491.1"/>
    <property type="molecule type" value="Genomic_DNA"/>
</dbReference>
<name>A0A193GDF6_9BORD</name>
<dbReference type="InterPro" id="IPR006140">
    <property type="entry name" value="D-isomer_DH_NAD-bd"/>
</dbReference>
<evidence type="ECO:0000313" key="8">
    <source>
        <dbReference type="Proteomes" id="UP000091926"/>
    </source>
</evidence>
<dbReference type="SUPFAM" id="SSF52283">
    <property type="entry name" value="Formate/glycerate dehydrogenase catalytic domain-like"/>
    <property type="match status" value="1"/>
</dbReference>
<organism evidence="7 8">
    <name type="scientific">Bordetella flabilis</name>
    <dbReference type="NCBI Taxonomy" id="463014"/>
    <lineage>
        <taxon>Bacteria</taxon>
        <taxon>Pseudomonadati</taxon>
        <taxon>Pseudomonadota</taxon>
        <taxon>Betaproteobacteria</taxon>
        <taxon>Burkholderiales</taxon>
        <taxon>Alcaligenaceae</taxon>
        <taxon>Bordetella</taxon>
    </lineage>
</organism>
<dbReference type="AlphaFoldDB" id="A0A193GDF6"/>
<evidence type="ECO:0000256" key="4">
    <source>
        <dbReference type="RuleBase" id="RU003719"/>
    </source>
</evidence>
<dbReference type="OrthoDB" id="9805416at2"/>
<comment type="similarity">
    <text evidence="1 4">Belongs to the D-isomer specific 2-hydroxyacid dehydrogenase family.</text>
</comment>
<dbReference type="InterPro" id="IPR050857">
    <property type="entry name" value="D-2-hydroxyacid_DH"/>
</dbReference>
<dbReference type="Proteomes" id="UP000091926">
    <property type="component" value="Chromosome"/>
</dbReference>
<keyword evidence="2 4" id="KW-0560">Oxidoreductase</keyword>
<gene>
    <name evidence="7" type="ORF">BAU07_10595</name>
</gene>
<evidence type="ECO:0000313" key="7">
    <source>
        <dbReference type="EMBL" id="ANN77491.1"/>
    </source>
</evidence>
<reference evidence="7 8" key="1">
    <citation type="submission" date="2016-06" db="EMBL/GenBank/DDBJ databases">
        <title>Complete genome sequences of Bordetella bronchialis and Bordetella flabilis.</title>
        <authorList>
            <person name="LiPuma J.J."/>
            <person name="Spilker T."/>
        </authorList>
    </citation>
    <scope>NUCLEOTIDE SEQUENCE [LARGE SCALE GENOMIC DNA]</scope>
    <source>
        <strain evidence="7 8">AU10664</strain>
    </source>
</reference>
<evidence type="ECO:0000259" key="5">
    <source>
        <dbReference type="Pfam" id="PF00389"/>
    </source>
</evidence>
<feature type="domain" description="D-isomer specific 2-hydroxyacid dehydrogenase catalytic" evidence="5">
    <location>
        <begin position="19"/>
        <end position="317"/>
    </location>
</feature>
<keyword evidence="8" id="KW-1185">Reference proteome</keyword>
<evidence type="ECO:0000259" key="6">
    <source>
        <dbReference type="Pfam" id="PF02826"/>
    </source>
</evidence>
<evidence type="ECO:0000256" key="2">
    <source>
        <dbReference type="ARBA" id="ARBA00023002"/>
    </source>
</evidence>
<sequence length="319" mass="34542">MRIAILDDYQDVVRTFAGFQRIAHHDVTVWNDHTDDIDLLASRLADTEALLLIRERTAITAPLLERLPRLRLISQFGSVPHIDLDACTRQGVRVCARTVPGQPSYATAELTWGLILAALRRIPQEMAALKAGNWQSRDAMGQLLWGRTLGVYGYGRIGAVVAGYGRAFGMKVQVWGRASTLARAIADGHEAAAGEEEFFAMSDVISLHLPLVPATRGIVTAGLLATMKPSALIVNTSRAGLIEAGALASALRNGRPGMAATDVFEDEPVPGSDPLLALPNVVATPHIGYVERSGLERMFELMFEQVLGFERGQPINALN</sequence>
<dbReference type="CDD" id="cd12169">
    <property type="entry name" value="PGDH_like_1"/>
    <property type="match status" value="1"/>
</dbReference>
<dbReference type="PANTHER" id="PTHR42789:SF1">
    <property type="entry name" value="D-ISOMER SPECIFIC 2-HYDROXYACID DEHYDROGENASE FAMILY PROTEIN (AFU_ORTHOLOGUE AFUA_6G10090)"/>
    <property type="match status" value="1"/>
</dbReference>
<feature type="domain" description="D-isomer specific 2-hydroxyacid dehydrogenase NAD-binding" evidence="6">
    <location>
        <begin position="113"/>
        <end position="288"/>
    </location>
</feature>
<dbReference type="SUPFAM" id="SSF51735">
    <property type="entry name" value="NAD(P)-binding Rossmann-fold domains"/>
    <property type="match status" value="1"/>
</dbReference>
<proteinExistence type="inferred from homology"/>
<evidence type="ECO:0000256" key="1">
    <source>
        <dbReference type="ARBA" id="ARBA00005854"/>
    </source>
</evidence>
<dbReference type="GO" id="GO:0016616">
    <property type="term" value="F:oxidoreductase activity, acting on the CH-OH group of donors, NAD or NADP as acceptor"/>
    <property type="evidence" value="ECO:0007669"/>
    <property type="project" value="InterPro"/>
</dbReference>
<dbReference type="InterPro" id="IPR006139">
    <property type="entry name" value="D-isomer_2_OHA_DH_cat_dom"/>
</dbReference>
<accession>A0A193GDF6</accession>